<dbReference type="InterPro" id="IPR013595">
    <property type="entry name" value="Pept_S33_TAP-like_C"/>
</dbReference>
<evidence type="ECO:0000256" key="5">
    <source>
        <dbReference type="ARBA" id="ARBA00021843"/>
    </source>
</evidence>
<dbReference type="GO" id="GO:0005737">
    <property type="term" value="C:cytoplasm"/>
    <property type="evidence" value="ECO:0007669"/>
    <property type="project" value="UniProtKB-SubCell"/>
</dbReference>
<evidence type="ECO:0000259" key="12">
    <source>
        <dbReference type="Pfam" id="PF00561"/>
    </source>
</evidence>
<feature type="chain" id="PRO_5007881270" description="Proline iminopeptidase" evidence="11">
    <location>
        <begin position="30"/>
        <end position="499"/>
    </location>
</feature>
<proteinExistence type="inferred from homology"/>
<evidence type="ECO:0000256" key="7">
    <source>
        <dbReference type="ARBA" id="ARBA00022490"/>
    </source>
</evidence>
<evidence type="ECO:0000256" key="3">
    <source>
        <dbReference type="ARBA" id="ARBA00010088"/>
    </source>
</evidence>
<dbReference type="PRINTS" id="PR00793">
    <property type="entry name" value="PROAMNOPTASE"/>
</dbReference>
<keyword evidence="9" id="KW-0378">Hydrolase</keyword>
<dbReference type="Pfam" id="PF08386">
    <property type="entry name" value="Abhydrolase_4"/>
    <property type="match status" value="1"/>
</dbReference>
<comment type="catalytic activity">
    <reaction evidence="1">
        <text>Release of N-terminal proline from a peptide.</text>
        <dbReference type="EC" id="3.4.11.5"/>
    </reaction>
</comment>
<dbReference type="InterPro" id="IPR002410">
    <property type="entry name" value="Peptidase_S33"/>
</dbReference>
<evidence type="ECO:0000313" key="14">
    <source>
        <dbReference type="EMBL" id="KZN33242.1"/>
    </source>
</evidence>
<dbReference type="InterPro" id="IPR029058">
    <property type="entry name" value="AB_hydrolase_fold"/>
</dbReference>
<dbReference type="RefSeq" id="WP_063355962.1">
    <property type="nucleotide sequence ID" value="NZ_AQHB01000023.1"/>
</dbReference>
<dbReference type="Pfam" id="PF00561">
    <property type="entry name" value="Abhydrolase_1"/>
    <property type="match status" value="1"/>
</dbReference>
<feature type="domain" description="AB hydrolase-1" evidence="12">
    <location>
        <begin position="85"/>
        <end position="250"/>
    </location>
</feature>
<dbReference type="PATRIC" id="fig|1365250.3.peg.3869"/>
<dbReference type="InterPro" id="IPR005944">
    <property type="entry name" value="Pro_iminopeptidase"/>
</dbReference>
<dbReference type="PANTHER" id="PTHR43722:SF1">
    <property type="entry name" value="PROLINE IMINOPEPTIDASE"/>
    <property type="match status" value="1"/>
</dbReference>
<evidence type="ECO:0000256" key="1">
    <source>
        <dbReference type="ARBA" id="ARBA00001585"/>
    </source>
</evidence>
<evidence type="ECO:0000256" key="8">
    <source>
        <dbReference type="ARBA" id="ARBA00022670"/>
    </source>
</evidence>
<sequence length="499" mass="54641">MNKYGNPLFKLIRFGLIPLAIACSGLSNAKQNNNLLTPCYVDGLEDRLMCGSIEQPLSKKENNESIEIHFAVIPAIKETKPTEAVLAFAGGPGQSAIEVAAIFARNLRYARENRDIILVDQRGTGKSQLLQCDADSLEEQFAFNDQAVSLFKLAEEETEACKRKLKIDLSHFTTVAAASDFEAVRIALGYETLHLYGASYGTRIAQEYMRQYPNSVATAVLDGVVPMQQSLVAIGEAIDDSLDALFQRCAEDTTCKLQYPSLSSDYHELINKLQESPVKVSVRHPRTFEAIDLTLTESKLRGVIRMALYGHTSRALVPLVIDSAYKGNYIPLVGLLGNENTFGAIAMGMHSAITCGEDWPNLSKENRQEFSQSYFGRLMIESLDASCPLWQVKPVDPAFYQPLKTDTPVLLLSGGLDPATPPSWAELAMVAMGNAKHLVAPTATHGVASQTCANKIIGQFIDSASVEELNAECLNKDNTKQYFMNINGPVVSQSSSEEL</sequence>
<dbReference type="AlphaFoldDB" id="A0A166VPC8"/>
<keyword evidence="15" id="KW-1185">Reference proteome</keyword>
<dbReference type="SUPFAM" id="SSF53474">
    <property type="entry name" value="alpha/beta-Hydrolases"/>
    <property type="match status" value="1"/>
</dbReference>
<keyword evidence="8" id="KW-0645">Protease</keyword>
<organism evidence="14 15">
    <name type="scientific">Pseudoalteromonas luteoviolacea DSM 6061</name>
    <dbReference type="NCBI Taxonomy" id="1365250"/>
    <lineage>
        <taxon>Bacteria</taxon>
        <taxon>Pseudomonadati</taxon>
        <taxon>Pseudomonadota</taxon>
        <taxon>Gammaproteobacteria</taxon>
        <taxon>Alteromonadales</taxon>
        <taxon>Pseudoalteromonadaceae</taxon>
        <taxon>Pseudoalteromonas</taxon>
    </lineage>
</organism>
<keyword evidence="6" id="KW-0031">Aminopeptidase</keyword>
<keyword evidence="11" id="KW-0732">Signal</keyword>
<dbReference type="EC" id="3.4.11.5" evidence="4"/>
<evidence type="ECO:0000259" key="13">
    <source>
        <dbReference type="Pfam" id="PF08386"/>
    </source>
</evidence>
<feature type="signal peptide" evidence="11">
    <location>
        <begin position="1"/>
        <end position="29"/>
    </location>
</feature>
<dbReference type="Gene3D" id="3.40.50.1820">
    <property type="entry name" value="alpha/beta hydrolase"/>
    <property type="match status" value="1"/>
</dbReference>
<reference evidence="14 15" key="1">
    <citation type="submission" date="2013-07" db="EMBL/GenBank/DDBJ databases">
        <title>Comparative Genomic and Metabolomic Analysis of Twelve Strains of Pseudoalteromonas luteoviolacea.</title>
        <authorList>
            <person name="Vynne N.G."/>
            <person name="Mansson M."/>
            <person name="Gram L."/>
        </authorList>
    </citation>
    <scope>NUCLEOTIDE SEQUENCE [LARGE SCALE GENOMIC DNA]</scope>
    <source>
        <strain evidence="14 15">DSM 6061</strain>
    </source>
</reference>
<dbReference type="EMBL" id="AUYB01000125">
    <property type="protein sequence ID" value="KZN33242.1"/>
    <property type="molecule type" value="Genomic_DNA"/>
</dbReference>
<evidence type="ECO:0000256" key="9">
    <source>
        <dbReference type="ARBA" id="ARBA00022801"/>
    </source>
</evidence>
<dbReference type="GO" id="GO:0004177">
    <property type="term" value="F:aminopeptidase activity"/>
    <property type="evidence" value="ECO:0007669"/>
    <property type="project" value="UniProtKB-KW"/>
</dbReference>
<evidence type="ECO:0000313" key="15">
    <source>
        <dbReference type="Proteomes" id="UP000076643"/>
    </source>
</evidence>
<comment type="similarity">
    <text evidence="3">Belongs to the peptidase S33 family.</text>
</comment>
<keyword evidence="7" id="KW-0963">Cytoplasm</keyword>
<evidence type="ECO:0000256" key="4">
    <source>
        <dbReference type="ARBA" id="ARBA00012568"/>
    </source>
</evidence>
<gene>
    <name evidence="14" type="ORF">N475_03885</name>
</gene>
<name>A0A166VPC8_9GAMM</name>
<protein>
    <recommendedName>
        <fullName evidence="5">Proline iminopeptidase</fullName>
        <ecNumber evidence="4">3.4.11.5</ecNumber>
    </recommendedName>
    <alternativeName>
        <fullName evidence="10">Prolyl aminopeptidase</fullName>
    </alternativeName>
</protein>
<evidence type="ECO:0000256" key="2">
    <source>
        <dbReference type="ARBA" id="ARBA00004496"/>
    </source>
</evidence>
<evidence type="ECO:0000256" key="11">
    <source>
        <dbReference type="SAM" id="SignalP"/>
    </source>
</evidence>
<evidence type="ECO:0000256" key="6">
    <source>
        <dbReference type="ARBA" id="ARBA00022438"/>
    </source>
</evidence>
<dbReference type="Proteomes" id="UP000076643">
    <property type="component" value="Unassembled WGS sequence"/>
</dbReference>
<comment type="caution">
    <text evidence="14">The sequence shown here is derived from an EMBL/GenBank/DDBJ whole genome shotgun (WGS) entry which is preliminary data.</text>
</comment>
<dbReference type="PANTHER" id="PTHR43722">
    <property type="entry name" value="PROLINE IMINOPEPTIDASE"/>
    <property type="match status" value="1"/>
</dbReference>
<accession>A0A166VPC8</accession>
<feature type="domain" description="Peptidase S33 tripeptidyl aminopeptidase-like C-terminal" evidence="13">
    <location>
        <begin position="373"/>
        <end position="473"/>
    </location>
</feature>
<comment type="subcellular location">
    <subcellularLocation>
        <location evidence="2">Cytoplasm</location>
    </subcellularLocation>
</comment>
<dbReference type="GO" id="GO:0006508">
    <property type="term" value="P:proteolysis"/>
    <property type="evidence" value="ECO:0007669"/>
    <property type="project" value="UniProtKB-KW"/>
</dbReference>
<evidence type="ECO:0000256" key="10">
    <source>
        <dbReference type="ARBA" id="ARBA00029605"/>
    </source>
</evidence>
<dbReference type="InterPro" id="IPR000073">
    <property type="entry name" value="AB_hydrolase_1"/>
</dbReference>